<gene>
    <name evidence="2" type="ORF">GCM10022419_116370</name>
</gene>
<dbReference type="Proteomes" id="UP001500630">
    <property type="component" value="Unassembled WGS sequence"/>
</dbReference>
<evidence type="ECO:0000313" key="3">
    <source>
        <dbReference type="Proteomes" id="UP001500630"/>
    </source>
</evidence>
<proteinExistence type="predicted"/>
<name>A0ABP6ZQM3_9ACTN</name>
<keyword evidence="3" id="KW-1185">Reference proteome</keyword>
<evidence type="ECO:0000313" key="2">
    <source>
        <dbReference type="EMBL" id="GAA3612131.1"/>
    </source>
</evidence>
<protein>
    <recommendedName>
        <fullName evidence="4">MarR family transcriptional regulator</fullName>
    </recommendedName>
</protein>
<organism evidence="2 3">
    <name type="scientific">Nonomuraea rosea</name>
    <dbReference type="NCBI Taxonomy" id="638574"/>
    <lineage>
        <taxon>Bacteria</taxon>
        <taxon>Bacillati</taxon>
        <taxon>Actinomycetota</taxon>
        <taxon>Actinomycetes</taxon>
        <taxon>Streptosporangiales</taxon>
        <taxon>Streptosporangiaceae</taxon>
        <taxon>Nonomuraea</taxon>
    </lineage>
</organism>
<comment type="caution">
    <text evidence="2">The sequence shown here is derived from an EMBL/GenBank/DDBJ whole genome shotgun (WGS) entry which is preliminary data.</text>
</comment>
<evidence type="ECO:0008006" key="4">
    <source>
        <dbReference type="Google" id="ProtNLM"/>
    </source>
</evidence>
<feature type="compositionally biased region" description="Basic residues" evidence="1">
    <location>
        <begin position="160"/>
        <end position="169"/>
    </location>
</feature>
<accession>A0ABP6ZQM3</accession>
<sequence length="169" mass="18885">MSGRQTSQRDAMGFTQAEKDVADVMIWLRCNHGREASYADIAAGVEIPDGHRLRRAVKVTRVVAANRGDRLERFLPSQSPARRRVFVTRVRPRRPSRTSGCGTDTGAAKRGRRRGRRRAVEADTRPRPGRARHDAASAGRRHREHTGGAGSWPRPDQGVRRQHHPGHPA</sequence>
<feature type="compositionally biased region" description="Basic and acidic residues" evidence="1">
    <location>
        <begin position="118"/>
        <end position="135"/>
    </location>
</feature>
<reference evidence="3" key="1">
    <citation type="journal article" date="2019" name="Int. J. Syst. Evol. Microbiol.">
        <title>The Global Catalogue of Microorganisms (GCM) 10K type strain sequencing project: providing services to taxonomists for standard genome sequencing and annotation.</title>
        <authorList>
            <consortium name="The Broad Institute Genomics Platform"/>
            <consortium name="The Broad Institute Genome Sequencing Center for Infectious Disease"/>
            <person name="Wu L."/>
            <person name="Ma J."/>
        </authorList>
    </citation>
    <scope>NUCLEOTIDE SEQUENCE [LARGE SCALE GENOMIC DNA]</scope>
    <source>
        <strain evidence="3">JCM 17326</strain>
    </source>
</reference>
<dbReference type="EMBL" id="BAABDQ010000048">
    <property type="protein sequence ID" value="GAA3612131.1"/>
    <property type="molecule type" value="Genomic_DNA"/>
</dbReference>
<feature type="region of interest" description="Disordered" evidence="1">
    <location>
        <begin position="89"/>
        <end position="169"/>
    </location>
</feature>
<evidence type="ECO:0000256" key="1">
    <source>
        <dbReference type="SAM" id="MobiDB-lite"/>
    </source>
</evidence>